<comment type="catalytic activity">
    <reaction evidence="4">
        <text>NAD(+) + H2O = ADP-D-ribose + nicotinamide + H(+)</text>
        <dbReference type="Rhea" id="RHEA:16301"/>
        <dbReference type="ChEBI" id="CHEBI:15377"/>
        <dbReference type="ChEBI" id="CHEBI:15378"/>
        <dbReference type="ChEBI" id="CHEBI:17154"/>
        <dbReference type="ChEBI" id="CHEBI:57540"/>
        <dbReference type="ChEBI" id="CHEBI:57967"/>
        <dbReference type="EC" id="3.2.2.6"/>
    </reaction>
    <physiologicalReaction direction="left-to-right" evidence="4">
        <dbReference type="Rhea" id="RHEA:16302"/>
    </physiologicalReaction>
</comment>
<dbReference type="EC" id="3.2.2.6" evidence="1"/>
<comment type="caution">
    <text evidence="6">The sequence shown here is derived from an EMBL/GenBank/DDBJ whole genome shotgun (WGS) entry which is preliminary data.</text>
</comment>
<dbReference type="Pfam" id="PF01582">
    <property type="entry name" value="TIR"/>
    <property type="match status" value="2"/>
</dbReference>
<dbReference type="Proteomes" id="UP001457282">
    <property type="component" value="Unassembled WGS sequence"/>
</dbReference>
<dbReference type="SMART" id="SM00255">
    <property type="entry name" value="TIR"/>
    <property type="match status" value="2"/>
</dbReference>
<evidence type="ECO:0000313" key="6">
    <source>
        <dbReference type="EMBL" id="KAK9911994.1"/>
    </source>
</evidence>
<keyword evidence="2" id="KW-0378">Hydrolase</keyword>
<dbReference type="EMBL" id="JBEDUW010000007">
    <property type="protein sequence ID" value="KAK9911994.1"/>
    <property type="molecule type" value="Genomic_DNA"/>
</dbReference>
<evidence type="ECO:0000313" key="7">
    <source>
        <dbReference type="Proteomes" id="UP001457282"/>
    </source>
</evidence>
<evidence type="ECO:0000256" key="3">
    <source>
        <dbReference type="ARBA" id="ARBA00023027"/>
    </source>
</evidence>
<dbReference type="FunFam" id="3.40.50.10140:FF:000007">
    <property type="entry name" value="Disease resistance protein (TIR-NBS-LRR class)"/>
    <property type="match status" value="2"/>
</dbReference>
<dbReference type="PANTHER" id="PTHR32009:SF39">
    <property type="entry name" value="TIR DOMAIN-CONTAINING PROTEIN"/>
    <property type="match status" value="1"/>
</dbReference>
<dbReference type="PANTHER" id="PTHR32009">
    <property type="entry name" value="TMV RESISTANCE PROTEIN N-LIKE"/>
    <property type="match status" value="1"/>
</dbReference>
<dbReference type="GO" id="GO:0061809">
    <property type="term" value="F:NAD+ nucleosidase activity, cyclic ADP-ribose generating"/>
    <property type="evidence" value="ECO:0007669"/>
    <property type="project" value="UniProtKB-EC"/>
</dbReference>
<name>A0AAW1VUD0_RUBAR</name>
<evidence type="ECO:0000256" key="2">
    <source>
        <dbReference type="ARBA" id="ARBA00022801"/>
    </source>
</evidence>
<evidence type="ECO:0000259" key="5">
    <source>
        <dbReference type="PROSITE" id="PS50104"/>
    </source>
</evidence>
<feature type="domain" description="TIR" evidence="5">
    <location>
        <begin position="177"/>
        <end position="325"/>
    </location>
</feature>
<proteinExistence type="predicted"/>
<organism evidence="6 7">
    <name type="scientific">Rubus argutus</name>
    <name type="common">Southern blackberry</name>
    <dbReference type="NCBI Taxonomy" id="59490"/>
    <lineage>
        <taxon>Eukaryota</taxon>
        <taxon>Viridiplantae</taxon>
        <taxon>Streptophyta</taxon>
        <taxon>Embryophyta</taxon>
        <taxon>Tracheophyta</taxon>
        <taxon>Spermatophyta</taxon>
        <taxon>Magnoliopsida</taxon>
        <taxon>eudicotyledons</taxon>
        <taxon>Gunneridae</taxon>
        <taxon>Pentapetalae</taxon>
        <taxon>rosids</taxon>
        <taxon>fabids</taxon>
        <taxon>Rosales</taxon>
        <taxon>Rosaceae</taxon>
        <taxon>Rosoideae</taxon>
        <taxon>Rosoideae incertae sedis</taxon>
        <taxon>Rubus</taxon>
    </lineage>
</organism>
<accession>A0AAW1VUD0</accession>
<gene>
    <name evidence="6" type="ORF">M0R45_035870</name>
</gene>
<sequence length="325" mass="36854">MAASSSSSNSCKYDVFLSFRGEDTRKNFVCHLYRALEQKLIFTFIDSEDLKKGNKILELLNAIEDSRLSIVVLSENYASSSWCLKELVKILECKATKYQRVVPIYYEVDPSDIRYLKGKFGEAFANKFGGADKQELESWRSALATIADLSGWNSRNYPDDIKLIEKIVEDTLPSRDGKYDVFLSFRGSDTRNNFVSHLYNALERKALSTFTYTEGCLIGDDFGLISKAVDDSKLSVVVFSENYASSRWCLNELVQIMKCMVTKNQIVVPIFYGVVHSDVRHQTGGFGKAFNKHEQNSKSTEEVQSWRSAIIRATNLAGWDSSRSE</sequence>
<keyword evidence="7" id="KW-1185">Reference proteome</keyword>
<dbReference type="PROSITE" id="PS50104">
    <property type="entry name" value="TIR"/>
    <property type="match status" value="2"/>
</dbReference>
<dbReference type="InterPro" id="IPR000157">
    <property type="entry name" value="TIR_dom"/>
</dbReference>
<feature type="domain" description="TIR" evidence="5">
    <location>
        <begin position="11"/>
        <end position="175"/>
    </location>
</feature>
<keyword evidence="3" id="KW-0520">NAD</keyword>
<evidence type="ECO:0000256" key="1">
    <source>
        <dbReference type="ARBA" id="ARBA00011982"/>
    </source>
</evidence>
<evidence type="ECO:0000256" key="4">
    <source>
        <dbReference type="ARBA" id="ARBA00047304"/>
    </source>
</evidence>
<protein>
    <recommendedName>
        <fullName evidence="1">ADP-ribosyl cyclase/cyclic ADP-ribose hydrolase</fullName>
        <ecNumber evidence="1">3.2.2.6</ecNumber>
    </recommendedName>
</protein>
<dbReference type="AlphaFoldDB" id="A0AAW1VUD0"/>
<dbReference type="SUPFAM" id="SSF52200">
    <property type="entry name" value="Toll/Interleukin receptor TIR domain"/>
    <property type="match status" value="2"/>
</dbReference>
<dbReference type="Gene3D" id="3.40.50.10140">
    <property type="entry name" value="Toll/interleukin-1 receptor homology (TIR) domain"/>
    <property type="match status" value="2"/>
</dbReference>
<reference evidence="6 7" key="1">
    <citation type="journal article" date="2023" name="G3 (Bethesda)">
        <title>A chromosome-length genome assembly and annotation of blackberry (Rubus argutus, cv. 'Hillquist').</title>
        <authorList>
            <person name="Bruna T."/>
            <person name="Aryal R."/>
            <person name="Dudchenko O."/>
            <person name="Sargent D.J."/>
            <person name="Mead D."/>
            <person name="Buti M."/>
            <person name="Cavallini A."/>
            <person name="Hytonen T."/>
            <person name="Andres J."/>
            <person name="Pham M."/>
            <person name="Weisz D."/>
            <person name="Mascagni F."/>
            <person name="Usai G."/>
            <person name="Natali L."/>
            <person name="Bassil N."/>
            <person name="Fernandez G.E."/>
            <person name="Lomsadze A."/>
            <person name="Armour M."/>
            <person name="Olukolu B."/>
            <person name="Poorten T."/>
            <person name="Britton C."/>
            <person name="Davik J."/>
            <person name="Ashrafi H."/>
            <person name="Aiden E.L."/>
            <person name="Borodovsky M."/>
            <person name="Worthington M."/>
        </authorList>
    </citation>
    <scope>NUCLEOTIDE SEQUENCE [LARGE SCALE GENOMIC DNA]</scope>
    <source>
        <strain evidence="6">PI 553951</strain>
    </source>
</reference>
<dbReference type="InterPro" id="IPR035897">
    <property type="entry name" value="Toll_tir_struct_dom_sf"/>
</dbReference>
<dbReference type="GO" id="GO:0007165">
    <property type="term" value="P:signal transduction"/>
    <property type="evidence" value="ECO:0007669"/>
    <property type="project" value="InterPro"/>
</dbReference>